<dbReference type="Proteomes" id="UP000002668">
    <property type="component" value="Genome"/>
</dbReference>
<evidence type="ECO:0000313" key="2">
    <source>
        <dbReference type="Proteomes" id="UP000002668"/>
    </source>
</evidence>
<dbReference type="HOGENOM" id="CLU_3260672_0_0_1"/>
<proteinExistence type="predicted"/>
<organism evidence="2">
    <name type="scientific">Leptosphaeria maculans (strain JN3 / isolate v23.1.3 / race Av1-4-5-6-7-8)</name>
    <name type="common">Blackleg fungus</name>
    <name type="synonym">Phoma lingam</name>
    <dbReference type="NCBI Taxonomy" id="985895"/>
    <lineage>
        <taxon>Eukaryota</taxon>
        <taxon>Fungi</taxon>
        <taxon>Dikarya</taxon>
        <taxon>Ascomycota</taxon>
        <taxon>Pezizomycotina</taxon>
        <taxon>Dothideomycetes</taxon>
        <taxon>Pleosporomycetidae</taxon>
        <taxon>Pleosporales</taxon>
        <taxon>Pleosporineae</taxon>
        <taxon>Leptosphaeriaceae</taxon>
        <taxon>Plenodomus</taxon>
        <taxon>Plenodomus lingam/Leptosphaeria maculans species complex</taxon>
    </lineage>
</organism>
<dbReference type="InParanoid" id="E4ZPR9"/>
<dbReference type="AlphaFoldDB" id="E4ZPR9"/>
<keyword evidence="2" id="KW-1185">Reference proteome</keyword>
<evidence type="ECO:0000313" key="1">
    <source>
        <dbReference type="EMBL" id="CBX93454.1"/>
    </source>
</evidence>
<gene>
    <name evidence="1" type="ORF">LEMA_uP043550.1</name>
</gene>
<dbReference type="EMBL" id="FP929105">
    <property type="protein sequence ID" value="CBX93454.1"/>
    <property type="molecule type" value="Genomic_DNA"/>
</dbReference>
<name>E4ZPR9_LEPMJ</name>
<sequence length="42" mass="4834">MTVELDYLPMQCIRHTVKIPWFLPGLGGLGGTVVRGHRYFHH</sequence>
<dbReference type="VEuPathDB" id="FungiDB:LEMA_uP043550.1"/>
<reference evidence="2" key="1">
    <citation type="journal article" date="2011" name="Nat. Commun.">
        <title>Effector diversification within compartments of the Leptosphaeria maculans genome affected by Repeat-Induced Point mutations.</title>
        <authorList>
            <person name="Rouxel T."/>
            <person name="Grandaubert J."/>
            <person name="Hane J.K."/>
            <person name="Hoede C."/>
            <person name="van de Wouw A.P."/>
            <person name="Couloux A."/>
            <person name="Dominguez V."/>
            <person name="Anthouard V."/>
            <person name="Bally P."/>
            <person name="Bourras S."/>
            <person name="Cozijnsen A.J."/>
            <person name="Ciuffetti L.M."/>
            <person name="Degrave A."/>
            <person name="Dilmaghani A."/>
            <person name="Duret L."/>
            <person name="Fudal I."/>
            <person name="Goodwin S.B."/>
            <person name="Gout L."/>
            <person name="Glaser N."/>
            <person name="Linglin J."/>
            <person name="Kema G.H.J."/>
            <person name="Lapalu N."/>
            <person name="Lawrence C.B."/>
            <person name="May K."/>
            <person name="Meyer M."/>
            <person name="Ollivier B."/>
            <person name="Poulain J."/>
            <person name="Schoch C.L."/>
            <person name="Simon A."/>
            <person name="Spatafora J.W."/>
            <person name="Stachowiak A."/>
            <person name="Turgeon B.G."/>
            <person name="Tyler B.M."/>
            <person name="Vincent D."/>
            <person name="Weissenbach J."/>
            <person name="Amselem J."/>
            <person name="Quesneville H."/>
            <person name="Oliver R.P."/>
            <person name="Wincker P."/>
            <person name="Balesdent M.-H."/>
            <person name="Howlett B.J."/>
        </authorList>
    </citation>
    <scope>NUCLEOTIDE SEQUENCE [LARGE SCALE GENOMIC DNA]</scope>
    <source>
        <strain evidence="2">JN3 / isolate v23.1.3 / race Av1-4-5-6-7-8</strain>
    </source>
</reference>
<accession>E4ZPR9</accession>
<protein>
    <submittedName>
        <fullName evidence="1">Predicted protein</fullName>
    </submittedName>
</protein>